<evidence type="ECO:0000256" key="1">
    <source>
        <dbReference type="SAM" id="MobiDB-lite"/>
    </source>
</evidence>
<feature type="region of interest" description="Disordered" evidence="1">
    <location>
        <begin position="155"/>
        <end position="200"/>
    </location>
</feature>
<keyword evidence="3" id="KW-1185">Reference proteome</keyword>
<feature type="compositionally biased region" description="Low complexity" evidence="1">
    <location>
        <begin position="105"/>
        <end position="138"/>
    </location>
</feature>
<reference evidence="2 3" key="1">
    <citation type="submission" date="2016-07" db="EMBL/GenBank/DDBJ databases">
        <title>Pervasive Adenine N6-methylation of Active Genes in Fungi.</title>
        <authorList>
            <consortium name="DOE Joint Genome Institute"/>
            <person name="Mondo S.J."/>
            <person name="Dannebaum R.O."/>
            <person name="Kuo R.C."/>
            <person name="Labutti K."/>
            <person name="Haridas S."/>
            <person name="Kuo A."/>
            <person name="Salamov A."/>
            <person name="Ahrendt S.R."/>
            <person name="Lipzen A."/>
            <person name="Sullivan W."/>
            <person name="Andreopoulos W.B."/>
            <person name="Clum A."/>
            <person name="Lindquist E."/>
            <person name="Daum C."/>
            <person name="Ramamoorthy G.K."/>
            <person name="Gryganskyi A."/>
            <person name="Culley D."/>
            <person name="Magnuson J.K."/>
            <person name="James T.Y."/>
            <person name="O'Malley M.A."/>
            <person name="Stajich J.E."/>
            <person name="Spatafora J.W."/>
            <person name="Visel A."/>
            <person name="Grigoriev I.V."/>
        </authorList>
    </citation>
    <scope>NUCLEOTIDE SEQUENCE [LARGE SCALE GENOMIC DNA]</scope>
    <source>
        <strain evidence="2 3">NRRL 1336</strain>
    </source>
</reference>
<sequence length="496" mass="55789">MTNSISHTDCESAHNDSQIYYKPDTIEPVATDHTQTNLKPDAVDTPVYEKPNAYEDLSEQVDDLALGIQATQLDHEATQQDEDDDGEEPIHTTIVRYKTRKTKMAPPSATTPSSTPTPTSLPPHTWSSSSLLSHGSSTATTITTIQTEDELLAQDKRHHHRPLSTTSLDTQAISPSISSTSTVDSANSSATATSSSTSKQMLLDSLKRRPMEDVAKYDLRKHSLVQPHHHDIYIGGTKKLLFRKRQPHSYSWGFQNILYRVDDNHGHHQHPRLGRHGTKVAEARRRAFQKQITVEWGIDEKEWDEKSNKSTTTEEDDALAYKGREGKQGDQDNGDDDEEDAADQQDGTKSNHLINTNNTRLLFVYTTLFANGFYLRWKRPSLVSHDLICEIRRVDSDDDNDNNDDKNTGTDNCGSMRKSRKKKDKKKWQLLAEFDSHGMGYLIHIGQLVVDKRSLALVDRPEHLEAHLLITCCTLVDFMRELVQKAVGLSNGGVAQ</sequence>
<feature type="compositionally biased region" description="Acidic residues" evidence="1">
    <location>
        <begin position="332"/>
        <end position="343"/>
    </location>
</feature>
<proteinExistence type="predicted"/>
<name>A0A1X2IWQ0_9FUNG</name>
<dbReference type="Proteomes" id="UP000193560">
    <property type="component" value="Unassembled WGS sequence"/>
</dbReference>
<feature type="region of interest" description="Disordered" evidence="1">
    <location>
        <begin position="303"/>
        <end position="352"/>
    </location>
</feature>
<protein>
    <submittedName>
        <fullName evidence="2">Uncharacterized protein</fullName>
    </submittedName>
</protein>
<dbReference type="AlphaFoldDB" id="A0A1X2IWQ0"/>
<accession>A0A1X2IWQ0</accession>
<feature type="compositionally biased region" description="Low complexity" evidence="1">
    <location>
        <begin position="170"/>
        <end position="198"/>
    </location>
</feature>
<dbReference type="OrthoDB" id="2444645at2759"/>
<evidence type="ECO:0000313" key="3">
    <source>
        <dbReference type="Proteomes" id="UP000193560"/>
    </source>
</evidence>
<gene>
    <name evidence="2" type="ORF">BCR42DRAFT_404853</name>
</gene>
<evidence type="ECO:0000313" key="2">
    <source>
        <dbReference type="EMBL" id="ORZ23470.1"/>
    </source>
</evidence>
<feature type="region of interest" description="Disordered" evidence="1">
    <location>
        <begin position="395"/>
        <end position="420"/>
    </location>
</feature>
<feature type="region of interest" description="Disordered" evidence="1">
    <location>
        <begin position="100"/>
        <end position="138"/>
    </location>
</feature>
<dbReference type="EMBL" id="MCGE01000003">
    <property type="protein sequence ID" value="ORZ23470.1"/>
    <property type="molecule type" value="Genomic_DNA"/>
</dbReference>
<organism evidence="2 3">
    <name type="scientific">Absidia repens</name>
    <dbReference type="NCBI Taxonomy" id="90262"/>
    <lineage>
        <taxon>Eukaryota</taxon>
        <taxon>Fungi</taxon>
        <taxon>Fungi incertae sedis</taxon>
        <taxon>Mucoromycota</taxon>
        <taxon>Mucoromycotina</taxon>
        <taxon>Mucoromycetes</taxon>
        <taxon>Mucorales</taxon>
        <taxon>Cunninghamellaceae</taxon>
        <taxon>Absidia</taxon>
    </lineage>
</organism>
<comment type="caution">
    <text evidence="2">The sequence shown here is derived from an EMBL/GenBank/DDBJ whole genome shotgun (WGS) entry which is preliminary data.</text>
</comment>